<evidence type="ECO:0000313" key="8">
    <source>
        <dbReference type="Proteomes" id="UP001314170"/>
    </source>
</evidence>
<evidence type="ECO:0000256" key="2">
    <source>
        <dbReference type="ARBA" id="ARBA00023125"/>
    </source>
</evidence>
<gene>
    <name evidence="7" type="ORF">DCAF_LOCUS14959</name>
</gene>
<evidence type="ECO:0000259" key="6">
    <source>
        <dbReference type="Pfam" id="PF02365"/>
    </source>
</evidence>
<dbReference type="Pfam" id="PF02365">
    <property type="entry name" value="NAM"/>
    <property type="match status" value="1"/>
</dbReference>
<dbReference type="GO" id="GO:0006355">
    <property type="term" value="P:regulation of DNA-templated transcription"/>
    <property type="evidence" value="ECO:0007669"/>
    <property type="project" value="InterPro"/>
</dbReference>
<dbReference type="EMBL" id="CAWUPB010001159">
    <property type="protein sequence ID" value="CAK7339882.1"/>
    <property type="molecule type" value="Genomic_DNA"/>
</dbReference>
<dbReference type="InterPro" id="IPR036093">
    <property type="entry name" value="NAC_dom_sf"/>
</dbReference>
<proteinExistence type="predicted"/>
<reference evidence="7 8" key="1">
    <citation type="submission" date="2024-01" db="EMBL/GenBank/DDBJ databases">
        <authorList>
            <person name="Waweru B."/>
        </authorList>
    </citation>
    <scope>NUCLEOTIDE SEQUENCE [LARGE SCALE GENOMIC DNA]</scope>
</reference>
<dbReference type="GO" id="GO:0003677">
    <property type="term" value="F:DNA binding"/>
    <property type="evidence" value="ECO:0007669"/>
    <property type="project" value="UniProtKB-KW"/>
</dbReference>
<feature type="domain" description="NAC" evidence="6">
    <location>
        <begin position="9"/>
        <end position="128"/>
    </location>
</feature>
<accession>A0AAV1RWF3</accession>
<evidence type="ECO:0000256" key="1">
    <source>
        <dbReference type="ARBA" id="ARBA00023015"/>
    </source>
</evidence>
<keyword evidence="4" id="KW-0539">Nucleus</keyword>
<keyword evidence="3" id="KW-0804">Transcription</keyword>
<evidence type="ECO:0000256" key="5">
    <source>
        <dbReference type="SAM" id="MobiDB-lite"/>
    </source>
</evidence>
<organism evidence="7 8">
    <name type="scientific">Dovyalis caffra</name>
    <dbReference type="NCBI Taxonomy" id="77055"/>
    <lineage>
        <taxon>Eukaryota</taxon>
        <taxon>Viridiplantae</taxon>
        <taxon>Streptophyta</taxon>
        <taxon>Embryophyta</taxon>
        <taxon>Tracheophyta</taxon>
        <taxon>Spermatophyta</taxon>
        <taxon>Magnoliopsida</taxon>
        <taxon>eudicotyledons</taxon>
        <taxon>Gunneridae</taxon>
        <taxon>Pentapetalae</taxon>
        <taxon>rosids</taxon>
        <taxon>fabids</taxon>
        <taxon>Malpighiales</taxon>
        <taxon>Salicaceae</taxon>
        <taxon>Flacourtieae</taxon>
        <taxon>Dovyalis</taxon>
    </lineage>
</organism>
<evidence type="ECO:0000256" key="4">
    <source>
        <dbReference type="ARBA" id="ARBA00023242"/>
    </source>
</evidence>
<feature type="compositionally biased region" description="Basic residues" evidence="5">
    <location>
        <begin position="135"/>
        <end position="145"/>
    </location>
</feature>
<keyword evidence="8" id="KW-1185">Reference proteome</keyword>
<sequence length="452" mass="51255">MAVYVPLCYGFNPTDSELACHYLSYKVMGFPLSCPHIVQDYDLYGQEEPWQVWDKFGGSNNDEDDDGAGPSTLDLFFFTTLKKINPKSRSSNFERAVCSDGGSWHGHHLRTFHSNGITWNRRRYCYKNPNIEKKNKKNCGRKRKSVQSNPQTKPVKRQLKKLKSESRTEETVQVTAPPTHVPVHVPLSENLLYALDDSCFNEKQKIAIDSLASLMKAMEAIKTSNTDDLFAFFLFSMKDSTCVGKARASTLPKYHNEASTCGAHSHTCDIMFREDVGINALLSVLSGFLYDGSATSSFLLQTTNFHGGNFDFKDCNVIVPYLQEGDLRVKIAQMRSSRARKLLQKKEEQRAADKAAGIYLHSDYSDDDKVTHDDKGVFAVYPNDSEARKHLLKHCLVDKFEKENDCFMDRVGWERILLCIEIGGVSKLVVFVKLGVNGITWWRKPVQLVRLS</sequence>
<dbReference type="Proteomes" id="UP001314170">
    <property type="component" value="Unassembled WGS sequence"/>
</dbReference>
<keyword evidence="1" id="KW-0805">Transcription regulation</keyword>
<evidence type="ECO:0000256" key="3">
    <source>
        <dbReference type="ARBA" id="ARBA00023163"/>
    </source>
</evidence>
<keyword evidence="2" id="KW-0238">DNA-binding</keyword>
<comment type="caution">
    <text evidence="7">The sequence shown here is derived from an EMBL/GenBank/DDBJ whole genome shotgun (WGS) entry which is preliminary data.</text>
</comment>
<evidence type="ECO:0000313" key="7">
    <source>
        <dbReference type="EMBL" id="CAK7339882.1"/>
    </source>
</evidence>
<name>A0AAV1RWF3_9ROSI</name>
<dbReference type="SUPFAM" id="SSF101941">
    <property type="entry name" value="NAC domain"/>
    <property type="match status" value="1"/>
</dbReference>
<dbReference type="Gene3D" id="2.170.150.80">
    <property type="entry name" value="NAC domain"/>
    <property type="match status" value="1"/>
</dbReference>
<dbReference type="AlphaFoldDB" id="A0AAV1RWF3"/>
<protein>
    <recommendedName>
        <fullName evidence="6">NAC domain-containing protein</fullName>
    </recommendedName>
</protein>
<feature type="region of interest" description="Disordered" evidence="5">
    <location>
        <begin position="135"/>
        <end position="177"/>
    </location>
</feature>
<dbReference type="InterPro" id="IPR003441">
    <property type="entry name" value="NAC-dom"/>
</dbReference>